<protein>
    <submittedName>
        <fullName evidence="1">Uncharacterized protein</fullName>
    </submittedName>
</protein>
<dbReference type="EMBL" id="GBRH01215029">
    <property type="protein sequence ID" value="JAD82866.1"/>
    <property type="molecule type" value="Transcribed_RNA"/>
</dbReference>
<reference evidence="1" key="2">
    <citation type="journal article" date="2015" name="Data Brief">
        <title>Shoot transcriptome of the giant reed, Arundo donax.</title>
        <authorList>
            <person name="Barrero R.A."/>
            <person name="Guerrero F.D."/>
            <person name="Moolhuijzen P."/>
            <person name="Goolsby J.A."/>
            <person name="Tidwell J."/>
            <person name="Bellgard S.E."/>
            <person name="Bellgard M.I."/>
        </authorList>
    </citation>
    <scope>NUCLEOTIDE SEQUENCE</scope>
    <source>
        <tissue evidence="1">Shoot tissue taken approximately 20 cm above the soil surface</tissue>
    </source>
</reference>
<accession>A0A0A9D4V3</accession>
<reference evidence="1" key="1">
    <citation type="submission" date="2014-09" db="EMBL/GenBank/DDBJ databases">
        <authorList>
            <person name="Magalhaes I.L.F."/>
            <person name="Oliveira U."/>
            <person name="Santos F.R."/>
            <person name="Vidigal T.H.D.A."/>
            <person name="Brescovit A.D."/>
            <person name="Santos A.J."/>
        </authorList>
    </citation>
    <scope>NUCLEOTIDE SEQUENCE</scope>
    <source>
        <tissue evidence="1">Shoot tissue taken approximately 20 cm above the soil surface</tissue>
    </source>
</reference>
<proteinExistence type="predicted"/>
<sequence>MYTCRRISHRTHHQNHGHIEQDESWHPVSSFLLYITEKTHLTCTTTVLEYVSYYYLATGPTIFEMQAQYNSVALDVLVPSDELAKGKEKKEPNILTAYMNYMMVVRE</sequence>
<evidence type="ECO:0000313" key="1">
    <source>
        <dbReference type="EMBL" id="JAD82866.1"/>
    </source>
</evidence>
<organism evidence="1">
    <name type="scientific">Arundo donax</name>
    <name type="common">Giant reed</name>
    <name type="synonym">Donax arundinaceus</name>
    <dbReference type="NCBI Taxonomy" id="35708"/>
    <lineage>
        <taxon>Eukaryota</taxon>
        <taxon>Viridiplantae</taxon>
        <taxon>Streptophyta</taxon>
        <taxon>Embryophyta</taxon>
        <taxon>Tracheophyta</taxon>
        <taxon>Spermatophyta</taxon>
        <taxon>Magnoliopsida</taxon>
        <taxon>Liliopsida</taxon>
        <taxon>Poales</taxon>
        <taxon>Poaceae</taxon>
        <taxon>PACMAD clade</taxon>
        <taxon>Arundinoideae</taxon>
        <taxon>Arundineae</taxon>
        <taxon>Arundo</taxon>
    </lineage>
</organism>
<name>A0A0A9D4V3_ARUDO</name>
<dbReference type="AlphaFoldDB" id="A0A0A9D4V3"/>